<organism evidence="6 7">
    <name type="scientific">Batillaria attramentaria</name>
    <dbReference type="NCBI Taxonomy" id="370345"/>
    <lineage>
        <taxon>Eukaryota</taxon>
        <taxon>Metazoa</taxon>
        <taxon>Spiralia</taxon>
        <taxon>Lophotrochozoa</taxon>
        <taxon>Mollusca</taxon>
        <taxon>Gastropoda</taxon>
        <taxon>Caenogastropoda</taxon>
        <taxon>Sorbeoconcha</taxon>
        <taxon>Cerithioidea</taxon>
        <taxon>Batillariidae</taxon>
        <taxon>Batillaria</taxon>
    </lineage>
</organism>
<dbReference type="SMART" id="SM00034">
    <property type="entry name" value="CLECT"/>
    <property type="match status" value="1"/>
</dbReference>
<name>A0ABD0L1I0_9CAEN</name>
<evidence type="ECO:0000256" key="2">
    <source>
        <dbReference type="PROSITE-ProRule" id="PRU00059"/>
    </source>
</evidence>
<feature type="domain" description="C-type lectin" evidence="5">
    <location>
        <begin position="398"/>
        <end position="516"/>
    </location>
</feature>
<dbReference type="InterPro" id="IPR018378">
    <property type="entry name" value="C-type_lectin_CS"/>
</dbReference>
<reference evidence="6 7" key="1">
    <citation type="journal article" date="2023" name="Sci. Data">
        <title>Genome assembly of the Korean intertidal mud-creeper Batillaria attramentaria.</title>
        <authorList>
            <person name="Patra A.K."/>
            <person name="Ho P.T."/>
            <person name="Jun S."/>
            <person name="Lee S.J."/>
            <person name="Kim Y."/>
            <person name="Won Y.J."/>
        </authorList>
    </citation>
    <scope>NUCLEOTIDE SEQUENCE [LARGE SCALE GENOMIC DNA]</scope>
    <source>
        <strain evidence="6">Wonlab-2016</strain>
    </source>
</reference>
<dbReference type="PROSITE" id="PS00615">
    <property type="entry name" value="C_TYPE_LECTIN_1"/>
    <property type="match status" value="1"/>
</dbReference>
<dbReference type="InterPro" id="IPR016187">
    <property type="entry name" value="CTDL_fold"/>
</dbReference>
<dbReference type="AlphaFoldDB" id="A0ABD0L1I0"/>
<evidence type="ECO:0000259" key="5">
    <source>
        <dbReference type="PROSITE" id="PS50041"/>
    </source>
</evidence>
<keyword evidence="1" id="KW-1015">Disulfide bond</keyword>
<evidence type="ECO:0000256" key="3">
    <source>
        <dbReference type="SAM" id="MobiDB-lite"/>
    </source>
</evidence>
<dbReference type="CDD" id="cd00041">
    <property type="entry name" value="CUB"/>
    <property type="match status" value="2"/>
</dbReference>
<dbReference type="PANTHER" id="PTHR24255:SF31">
    <property type="entry name" value="CUBILIN-LIKE PROTEIN"/>
    <property type="match status" value="1"/>
</dbReference>
<dbReference type="PROSITE" id="PS50041">
    <property type="entry name" value="C_TYPE_LECTIN_2"/>
    <property type="match status" value="1"/>
</dbReference>
<dbReference type="EMBL" id="JACVVK020000093">
    <property type="protein sequence ID" value="KAK7493388.1"/>
    <property type="molecule type" value="Genomic_DNA"/>
</dbReference>
<dbReference type="SUPFAM" id="SSF49854">
    <property type="entry name" value="Spermadhesin, CUB domain"/>
    <property type="match status" value="3"/>
</dbReference>
<feature type="region of interest" description="Disordered" evidence="3">
    <location>
        <begin position="307"/>
        <end position="353"/>
    </location>
</feature>
<dbReference type="InterPro" id="IPR016186">
    <property type="entry name" value="C-type_lectin-like/link_sf"/>
</dbReference>
<dbReference type="InterPro" id="IPR000859">
    <property type="entry name" value="CUB_dom"/>
</dbReference>
<gene>
    <name evidence="6" type="ORF">BaRGS_00015288</name>
</gene>
<sequence length="718" mass="78573">MLSATLWPAGFLVGFVLLYIVDGAALKSPSLSRQKRSEPPLYFYGSSGHIESAGYYNGYNYGNNAENTYIIKPEVCQTVPCVLTLNYEHDIEYVNGCVYDRLVFPYDGTVLCGTDAGSYQVEITDGEFPIVFSSDVTENRRGYSIDYTVQPVTTPAPSPSPVPYASGRSLNGGYETERWGDTGNFFSPNYPAPGGVYPYNFDQQYIAHLDSQGPQTVRVQYEIDIESNSRCLFDYIILDNTGDRMCGTHSGYIDIPVDDGTFTVTFHSDNSVVKRGFNLTYAVLPQPTFNSRSAGLNLPSGDFTTSGVTISEEPLLSSPPETTSVTTSDEVPLSSPPETTYVTTSDEIPLSSPPETTYFTNSDEDVLLDPLPISSIVAPGSPSSTEISVECDPEWTWYAGSCYRPRLRRYTFSQAEEDCMRFDAVVAPAKDEGEFNFLQSLVAGVFPEDRPYWLGADDRETEGEWTWEDGSPVTYAVWAVGARNPLTADGTDCLVVGASGKWKDNECDKLRRFVCKKPPTFVPAVSSGPPAEFVTTATTVETTPVATALPPDVIDDVIDQPDLITLTLPWATTTNGYPPTASVPQPQQGCPDSEIYVSGNSGLLESPGYPEMYPNNCDVTYYVTLDQAGPQTVELSYDDFDLEWHSQCAYDSLVVDGDEDNPQCGVKTGQNMDVEVDGNSFTVKFYSDGSVINRGFSISYSVQDPPATTPAPDDPFGW</sequence>
<evidence type="ECO:0000313" key="7">
    <source>
        <dbReference type="Proteomes" id="UP001519460"/>
    </source>
</evidence>
<dbReference type="Gene3D" id="2.60.120.290">
    <property type="entry name" value="Spermadhesin, CUB domain"/>
    <property type="match status" value="3"/>
</dbReference>
<feature type="compositionally biased region" description="Low complexity" evidence="3">
    <location>
        <begin position="311"/>
        <end position="332"/>
    </location>
</feature>
<feature type="domain" description="CUB" evidence="4">
    <location>
        <begin position="171"/>
        <end position="284"/>
    </location>
</feature>
<dbReference type="PANTHER" id="PTHR24255">
    <property type="entry name" value="COMPLEMENT COMPONENT 1, S SUBCOMPONENT-RELATED"/>
    <property type="match status" value="1"/>
</dbReference>
<feature type="compositionally biased region" description="Polar residues" evidence="3">
    <location>
        <begin position="336"/>
        <end position="346"/>
    </location>
</feature>
<keyword evidence="7" id="KW-1185">Reference proteome</keyword>
<dbReference type="Pfam" id="PF00431">
    <property type="entry name" value="CUB"/>
    <property type="match status" value="2"/>
</dbReference>
<proteinExistence type="predicted"/>
<dbReference type="SMART" id="SM00042">
    <property type="entry name" value="CUB"/>
    <property type="match status" value="3"/>
</dbReference>
<dbReference type="Proteomes" id="UP001519460">
    <property type="component" value="Unassembled WGS sequence"/>
</dbReference>
<dbReference type="InterPro" id="IPR035914">
    <property type="entry name" value="Sperma_CUB_dom_sf"/>
</dbReference>
<protein>
    <submittedName>
        <fullName evidence="6">Uncharacterized protein</fullName>
    </submittedName>
</protein>
<accession>A0ABD0L1I0</accession>
<comment type="caution">
    <text evidence="6">The sequence shown here is derived from an EMBL/GenBank/DDBJ whole genome shotgun (WGS) entry which is preliminary data.</text>
</comment>
<evidence type="ECO:0000256" key="1">
    <source>
        <dbReference type="ARBA" id="ARBA00023157"/>
    </source>
</evidence>
<evidence type="ECO:0000259" key="4">
    <source>
        <dbReference type="PROSITE" id="PS01180"/>
    </source>
</evidence>
<dbReference type="Pfam" id="PF00059">
    <property type="entry name" value="Lectin_C"/>
    <property type="match status" value="1"/>
</dbReference>
<comment type="caution">
    <text evidence="2">Lacks conserved residue(s) required for the propagation of feature annotation.</text>
</comment>
<feature type="domain" description="CUB" evidence="4">
    <location>
        <begin position="590"/>
        <end position="703"/>
    </location>
</feature>
<feature type="non-terminal residue" evidence="6">
    <location>
        <position position="718"/>
    </location>
</feature>
<dbReference type="CDD" id="cd00037">
    <property type="entry name" value="CLECT"/>
    <property type="match status" value="1"/>
</dbReference>
<evidence type="ECO:0000313" key="6">
    <source>
        <dbReference type="EMBL" id="KAK7493388.1"/>
    </source>
</evidence>
<dbReference type="SUPFAM" id="SSF56436">
    <property type="entry name" value="C-type lectin-like"/>
    <property type="match status" value="1"/>
</dbReference>
<dbReference type="PROSITE" id="PS01180">
    <property type="entry name" value="CUB"/>
    <property type="match status" value="2"/>
</dbReference>
<dbReference type="InterPro" id="IPR001304">
    <property type="entry name" value="C-type_lectin-like"/>
</dbReference>
<dbReference type="Gene3D" id="3.10.100.10">
    <property type="entry name" value="Mannose-Binding Protein A, subunit A"/>
    <property type="match status" value="1"/>
</dbReference>